<accession>A0ABR0S9P9</accession>
<proteinExistence type="predicted"/>
<name>A0ABR0S9P9_9HYPO</name>
<keyword evidence="2" id="KW-1185">Reference proteome</keyword>
<dbReference type="EMBL" id="JAVFKD010000015">
    <property type="protein sequence ID" value="KAK5988889.1"/>
    <property type="molecule type" value="Genomic_DNA"/>
</dbReference>
<sequence>MILQRCLPPTQPRFCVQQLLPKYRIPNTIQAALMENPKNYLLRSISAPLNGSIVPLRGFGPNSIPRPGETIDVPHIGLYVGKLWENSKTLGVRFPPRGSSQYANVWSENANVYFDFVESDQSAI</sequence>
<organism evidence="1 2">
    <name type="scientific">Cladobotryum mycophilum</name>
    <dbReference type="NCBI Taxonomy" id="491253"/>
    <lineage>
        <taxon>Eukaryota</taxon>
        <taxon>Fungi</taxon>
        <taxon>Dikarya</taxon>
        <taxon>Ascomycota</taxon>
        <taxon>Pezizomycotina</taxon>
        <taxon>Sordariomycetes</taxon>
        <taxon>Hypocreomycetidae</taxon>
        <taxon>Hypocreales</taxon>
        <taxon>Hypocreaceae</taxon>
        <taxon>Cladobotryum</taxon>
    </lineage>
</organism>
<gene>
    <name evidence="1" type="ORF">PT974_10386</name>
</gene>
<reference evidence="1 2" key="1">
    <citation type="submission" date="2024-01" db="EMBL/GenBank/DDBJ databases">
        <title>Complete genome of Cladobotryum mycophilum ATHUM6906.</title>
        <authorList>
            <person name="Christinaki A.C."/>
            <person name="Myridakis A.I."/>
            <person name="Kouvelis V.N."/>
        </authorList>
    </citation>
    <scope>NUCLEOTIDE SEQUENCE [LARGE SCALE GENOMIC DNA]</scope>
    <source>
        <strain evidence="1 2">ATHUM6906</strain>
    </source>
</reference>
<evidence type="ECO:0000313" key="2">
    <source>
        <dbReference type="Proteomes" id="UP001338125"/>
    </source>
</evidence>
<dbReference type="Proteomes" id="UP001338125">
    <property type="component" value="Unassembled WGS sequence"/>
</dbReference>
<evidence type="ECO:0000313" key="1">
    <source>
        <dbReference type="EMBL" id="KAK5988889.1"/>
    </source>
</evidence>
<comment type="caution">
    <text evidence="1">The sequence shown here is derived from an EMBL/GenBank/DDBJ whole genome shotgun (WGS) entry which is preliminary data.</text>
</comment>
<protein>
    <submittedName>
        <fullName evidence="1">Uncharacterized protein</fullName>
    </submittedName>
</protein>